<evidence type="ECO:0000313" key="2">
    <source>
        <dbReference type="EMBL" id="CBI02417.1"/>
    </source>
</evidence>
<evidence type="ECO:0008006" key="3">
    <source>
        <dbReference type="Google" id="ProtNLM"/>
    </source>
</evidence>
<sequence length="161" mass="17989">MTTDRHPTREELIDFQHRALEPAADAAVLTHIENCVPCAAIHDEEARLTELVRAHARSERFELPLGFAAATLARARERERSHYLERFLSWWRPAVAVPAAVFFVLAAFLAPVVLPHLYRPTSQINALHDLRDHAALMATEPFEESSQAPIVLASDRGNAAP</sequence>
<dbReference type="AlphaFoldDB" id="E6Q5F1"/>
<protein>
    <recommendedName>
        <fullName evidence="3">Zinc-finger domain-containing protein</fullName>
    </recommendedName>
</protein>
<accession>E6Q5F1</accession>
<name>E6Q5F1_9ZZZZ</name>
<keyword evidence="1" id="KW-0472">Membrane</keyword>
<feature type="transmembrane region" description="Helical" evidence="1">
    <location>
        <begin position="90"/>
        <end position="114"/>
    </location>
</feature>
<gene>
    <name evidence="2" type="ORF">CARN4_2374</name>
</gene>
<keyword evidence="1" id="KW-0812">Transmembrane</keyword>
<reference evidence="2" key="1">
    <citation type="submission" date="2009-10" db="EMBL/GenBank/DDBJ databases">
        <title>Diversity of trophic interactions inside an arsenic-rich microbial ecosystem.</title>
        <authorList>
            <person name="Bertin P.N."/>
            <person name="Heinrich-Salmeron A."/>
            <person name="Pelletier E."/>
            <person name="Goulhen-Chollet F."/>
            <person name="Arsene-Ploetze F."/>
            <person name="Gallien S."/>
            <person name="Calteau A."/>
            <person name="Vallenet D."/>
            <person name="Casiot C."/>
            <person name="Chane-Woon-Ming B."/>
            <person name="Giloteaux L."/>
            <person name="Barakat M."/>
            <person name="Bonnefoy V."/>
            <person name="Bruneel O."/>
            <person name="Chandler M."/>
            <person name="Cleiss J."/>
            <person name="Duran R."/>
            <person name="Elbaz-Poulichet F."/>
            <person name="Fonknechten N."/>
            <person name="Lauga B."/>
            <person name="Mornico D."/>
            <person name="Ortet P."/>
            <person name="Schaeffer C."/>
            <person name="Siguier P."/>
            <person name="Alexander Thil Smith A."/>
            <person name="Van Dorsselaer A."/>
            <person name="Weissenbach J."/>
            <person name="Medigue C."/>
            <person name="Le Paslier D."/>
        </authorList>
    </citation>
    <scope>NUCLEOTIDE SEQUENCE</scope>
</reference>
<keyword evidence="1" id="KW-1133">Transmembrane helix</keyword>
<proteinExistence type="predicted"/>
<organism evidence="2">
    <name type="scientific">mine drainage metagenome</name>
    <dbReference type="NCBI Taxonomy" id="410659"/>
    <lineage>
        <taxon>unclassified sequences</taxon>
        <taxon>metagenomes</taxon>
        <taxon>ecological metagenomes</taxon>
    </lineage>
</organism>
<comment type="caution">
    <text evidence="2">The sequence shown here is derived from an EMBL/GenBank/DDBJ whole genome shotgun (WGS) entry which is preliminary data.</text>
</comment>
<evidence type="ECO:0000256" key="1">
    <source>
        <dbReference type="SAM" id="Phobius"/>
    </source>
</evidence>
<dbReference type="EMBL" id="CABO01000037">
    <property type="protein sequence ID" value="CBI02417.1"/>
    <property type="molecule type" value="Genomic_DNA"/>
</dbReference>